<name>A0A2U1Q6S9_ARTAN</name>
<accession>A0A2U1Q6S9</accession>
<keyword evidence="4" id="KW-1185">Reference proteome</keyword>
<reference evidence="3 4" key="1">
    <citation type="journal article" date="2018" name="Mol. Plant">
        <title>The genome of Artemisia annua provides insight into the evolution of Asteraceae family and artemisinin biosynthesis.</title>
        <authorList>
            <person name="Shen Q."/>
            <person name="Zhang L."/>
            <person name="Liao Z."/>
            <person name="Wang S."/>
            <person name="Yan T."/>
            <person name="Shi P."/>
            <person name="Liu M."/>
            <person name="Fu X."/>
            <person name="Pan Q."/>
            <person name="Wang Y."/>
            <person name="Lv Z."/>
            <person name="Lu X."/>
            <person name="Zhang F."/>
            <person name="Jiang W."/>
            <person name="Ma Y."/>
            <person name="Chen M."/>
            <person name="Hao X."/>
            <person name="Li L."/>
            <person name="Tang Y."/>
            <person name="Lv G."/>
            <person name="Zhou Y."/>
            <person name="Sun X."/>
            <person name="Brodelius P.E."/>
            <person name="Rose J.K.C."/>
            <person name="Tang K."/>
        </authorList>
    </citation>
    <scope>NUCLEOTIDE SEQUENCE [LARGE SCALE GENOMIC DNA]</scope>
    <source>
        <strain evidence="4">cv. Huhao1</strain>
        <tissue evidence="3">Leaf</tissue>
    </source>
</reference>
<sequence length="283" mass="33115">MVPTLLYVSERDPVPEPDQTNRKRFQSRSSNWPLETLAQIPCPDMLPINGSLLDHLQDPEKLGCLTWEKRLKICLDEDIASPEIRLECLMIGSLETRIMTTRIMRNSWIQVDVYSFGVVMFEILSGLMASERTSFNNEKGYLIKQVHRYYSDEKLDKLIDPNIRDQIDGRSLHTFAETAYRCLSYHVKKRPSMNRIIKMIEEAVSIQEINLATDKFRKKYKNRQWGIWGGHKGKKEFLNELRLISRLHHQNIIPFIDYCDVGGEMILVYKYAINGSLDHHLQD</sequence>
<dbReference type="AlphaFoldDB" id="A0A2U1Q6S9"/>
<dbReference type="GO" id="GO:0005886">
    <property type="term" value="C:plasma membrane"/>
    <property type="evidence" value="ECO:0007669"/>
    <property type="project" value="TreeGrafter"/>
</dbReference>
<feature type="region of interest" description="Disordered" evidence="1">
    <location>
        <begin position="8"/>
        <end position="27"/>
    </location>
</feature>
<dbReference type="Pfam" id="PF07714">
    <property type="entry name" value="PK_Tyr_Ser-Thr"/>
    <property type="match status" value="1"/>
</dbReference>
<evidence type="ECO:0000313" key="3">
    <source>
        <dbReference type="EMBL" id="PWA93663.1"/>
    </source>
</evidence>
<evidence type="ECO:0000259" key="2">
    <source>
        <dbReference type="Pfam" id="PF07714"/>
    </source>
</evidence>
<proteinExistence type="predicted"/>
<dbReference type="Gene3D" id="1.10.510.10">
    <property type="entry name" value="Transferase(Phosphotransferase) domain 1"/>
    <property type="match status" value="2"/>
</dbReference>
<dbReference type="InterPro" id="IPR001245">
    <property type="entry name" value="Ser-Thr/Tyr_kinase_cat_dom"/>
</dbReference>
<dbReference type="PANTHER" id="PTHR27003:SF359">
    <property type="entry name" value="SERINE_THREONINE-PROTEIN KINASE UNC-51-RELATED"/>
    <property type="match status" value="1"/>
</dbReference>
<dbReference type="GO" id="GO:0009506">
    <property type="term" value="C:plasmodesma"/>
    <property type="evidence" value="ECO:0007669"/>
    <property type="project" value="TreeGrafter"/>
</dbReference>
<comment type="caution">
    <text evidence="3">The sequence shown here is derived from an EMBL/GenBank/DDBJ whole genome shotgun (WGS) entry which is preliminary data.</text>
</comment>
<feature type="domain" description="Serine-threonine/tyrosine-protein kinase catalytic" evidence="2">
    <location>
        <begin position="232"/>
        <end position="282"/>
    </location>
</feature>
<dbReference type="SUPFAM" id="SSF56112">
    <property type="entry name" value="Protein kinase-like (PK-like)"/>
    <property type="match status" value="2"/>
</dbReference>
<dbReference type="EMBL" id="PKPP01000369">
    <property type="protein sequence ID" value="PWA93663.1"/>
    <property type="molecule type" value="Genomic_DNA"/>
</dbReference>
<dbReference type="InterPro" id="IPR011009">
    <property type="entry name" value="Kinase-like_dom_sf"/>
</dbReference>
<dbReference type="Proteomes" id="UP000245207">
    <property type="component" value="Unassembled WGS sequence"/>
</dbReference>
<keyword evidence="3" id="KW-0418">Kinase</keyword>
<organism evidence="3 4">
    <name type="scientific">Artemisia annua</name>
    <name type="common">Sweet wormwood</name>
    <dbReference type="NCBI Taxonomy" id="35608"/>
    <lineage>
        <taxon>Eukaryota</taxon>
        <taxon>Viridiplantae</taxon>
        <taxon>Streptophyta</taxon>
        <taxon>Embryophyta</taxon>
        <taxon>Tracheophyta</taxon>
        <taxon>Spermatophyta</taxon>
        <taxon>Magnoliopsida</taxon>
        <taxon>eudicotyledons</taxon>
        <taxon>Gunneridae</taxon>
        <taxon>Pentapetalae</taxon>
        <taxon>asterids</taxon>
        <taxon>campanulids</taxon>
        <taxon>Asterales</taxon>
        <taxon>Asteraceae</taxon>
        <taxon>Asteroideae</taxon>
        <taxon>Anthemideae</taxon>
        <taxon>Artemisiinae</taxon>
        <taxon>Artemisia</taxon>
    </lineage>
</organism>
<dbReference type="GO" id="GO:0004714">
    <property type="term" value="F:transmembrane receptor protein tyrosine kinase activity"/>
    <property type="evidence" value="ECO:0007669"/>
    <property type="project" value="InterPro"/>
</dbReference>
<dbReference type="OrthoDB" id="672868at2759"/>
<gene>
    <name evidence="3" type="ORF">CTI12_AA068250</name>
</gene>
<dbReference type="PANTHER" id="PTHR27003">
    <property type="entry name" value="OS07G0166700 PROTEIN"/>
    <property type="match status" value="1"/>
</dbReference>
<dbReference type="STRING" id="35608.A0A2U1Q6S9"/>
<dbReference type="InterPro" id="IPR045272">
    <property type="entry name" value="ANXUR1/2-like"/>
</dbReference>
<evidence type="ECO:0000313" key="4">
    <source>
        <dbReference type="Proteomes" id="UP000245207"/>
    </source>
</evidence>
<keyword evidence="3" id="KW-0808">Transferase</keyword>
<protein>
    <submittedName>
        <fullName evidence="3">Protein kinase-like domain, Phloem protein 2-like protein</fullName>
    </submittedName>
</protein>
<evidence type="ECO:0000256" key="1">
    <source>
        <dbReference type="SAM" id="MobiDB-lite"/>
    </source>
</evidence>